<accession>A0AAV5VJS4</accession>
<dbReference type="EMBL" id="BTSY01000003">
    <property type="protein sequence ID" value="GMT19910.1"/>
    <property type="molecule type" value="Genomic_DNA"/>
</dbReference>
<evidence type="ECO:0000256" key="1">
    <source>
        <dbReference type="SAM" id="Phobius"/>
    </source>
</evidence>
<keyword evidence="3" id="KW-1185">Reference proteome</keyword>
<keyword evidence="1" id="KW-1133">Transmembrane helix</keyword>
<reference evidence="2" key="1">
    <citation type="submission" date="2023-10" db="EMBL/GenBank/DDBJ databases">
        <title>Genome assembly of Pristionchus species.</title>
        <authorList>
            <person name="Yoshida K."/>
            <person name="Sommer R.J."/>
        </authorList>
    </citation>
    <scope>NUCLEOTIDE SEQUENCE</scope>
    <source>
        <strain evidence="2">RS5133</strain>
    </source>
</reference>
<feature type="non-terminal residue" evidence="2">
    <location>
        <position position="1"/>
    </location>
</feature>
<dbReference type="Proteomes" id="UP001432322">
    <property type="component" value="Unassembled WGS sequence"/>
</dbReference>
<evidence type="ECO:0000313" key="3">
    <source>
        <dbReference type="Proteomes" id="UP001432322"/>
    </source>
</evidence>
<sequence length="78" mass="9075">NFSVYCIERSVMFDDKKDQDPLGNSIISIAAYVILVFLLLIIALAALQKYMKDRKDRVAQRESIDLHLVVMRRGRYVK</sequence>
<keyword evidence="1" id="KW-0812">Transmembrane</keyword>
<feature type="transmembrane region" description="Helical" evidence="1">
    <location>
        <begin position="26"/>
        <end position="47"/>
    </location>
</feature>
<evidence type="ECO:0000313" key="2">
    <source>
        <dbReference type="EMBL" id="GMT19910.1"/>
    </source>
</evidence>
<feature type="non-terminal residue" evidence="2">
    <location>
        <position position="78"/>
    </location>
</feature>
<dbReference type="AlphaFoldDB" id="A0AAV5VJS4"/>
<comment type="caution">
    <text evidence="2">The sequence shown here is derived from an EMBL/GenBank/DDBJ whole genome shotgun (WGS) entry which is preliminary data.</text>
</comment>
<proteinExistence type="predicted"/>
<organism evidence="2 3">
    <name type="scientific">Pristionchus fissidentatus</name>
    <dbReference type="NCBI Taxonomy" id="1538716"/>
    <lineage>
        <taxon>Eukaryota</taxon>
        <taxon>Metazoa</taxon>
        <taxon>Ecdysozoa</taxon>
        <taxon>Nematoda</taxon>
        <taxon>Chromadorea</taxon>
        <taxon>Rhabditida</taxon>
        <taxon>Rhabditina</taxon>
        <taxon>Diplogasteromorpha</taxon>
        <taxon>Diplogasteroidea</taxon>
        <taxon>Neodiplogasteridae</taxon>
        <taxon>Pristionchus</taxon>
    </lineage>
</organism>
<protein>
    <submittedName>
        <fullName evidence="2">Uncharacterized protein</fullName>
    </submittedName>
</protein>
<name>A0AAV5VJS4_9BILA</name>
<keyword evidence="1" id="KW-0472">Membrane</keyword>
<gene>
    <name evidence="2" type="ORF">PFISCL1PPCAC_11207</name>
</gene>